<dbReference type="SUPFAM" id="SSF52047">
    <property type="entry name" value="RNI-like"/>
    <property type="match status" value="1"/>
</dbReference>
<name>A0AAD7MVX5_9AGAR</name>
<dbReference type="InterPro" id="IPR032675">
    <property type="entry name" value="LRR_dom_sf"/>
</dbReference>
<sequence length="392" mass="43771">MPRPDLPQEVIDAILEDVPDSSLGACSLTATAFVTSSQRRLFRWMSLRNLSAYERTARLLASSPHLGPYFRYLALSITDIPKDYPVLKSILALLNELEYLSISGNANGPTWNQIGQNPALIDLLSRPTLRCFALHHLSGVPSSVILRALSSCKEVLLSHLSITDESQDAEVAPPTELWHFGVTSDAYGRHGILPFVLHPTRVGYLRRLRRLSVVLPPIPEELMDSFMALLIACSSTLEHLEIELTEALVIDNLPTFPALRVLELWIDVEAAKTPTTLNAIVAGTTAAMPHLEALTIALLDRPPRNPQRHQWTGRRPWAWADLDSTFVDMPDALRQVTLALLYFDKDPERYAAFVAYMQDNLPRAFDAGLLAFVYHPSFTHAMDRFSEDSNVA</sequence>
<dbReference type="AlphaFoldDB" id="A0AAD7MVX5"/>
<protein>
    <recommendedName>
        <fullName evidence="3">F-box domain-containing protein</fullName>
    </recommendedName>
</protein>
<evidence type="ECO:0008006" key="3">
    <source>
        <dbReference type="Google" id="ProtNLM"/>
    </source>
</evidence>
<organism evidence="1 2">
    <name type="scientific">Mycena maculata</name>
    <dbReference type="NCBI Taxonomy" id="230809"/>
    <lineage>
        <taxon>Eukaryota</taxon>
        <taxon>Fungi</taxon>
        <taxon>Dikarya</taxon>
        <taxon>Basidiomycota</taxon>
        <taxon>Agaricomycotina</taxon>
        <taxon>Agaricomycetes</taxon>
        <taxon>Agaricomycetidae</taxon>
        <taxon>Agaricales</taxon>
        <taxon>Marasmiineae</taxon>
        <taxon>Mycenaceae</taxon>
        <taxon>Mycena</taxon>
    </lineage>
</organism>
<evidence type="ECO:0000313" key="2">
    <source>
        <dbReference type="Proteomes" id="UP001215280"/>
    </source>
</evidence>
<keyword evidence="2" id="KW-1185">Reference proteome</keyword>
<reference evidence="1" key="1">
    <citation type="submission" date="2023-03" db="EMBL/GenBank/DDBJ databases">
        <title>Massive genome expansion in bonnet fungi (Mycena s.s.) driven by repeated elements and novel gene families across ecological guilds.</title>
        <authorList>
            <consortium name="Lawrence Berkeley National Laboratory"/>
            <person name="Harder C.B."/>
            <person name="Miyauchi S."/>
            <person name="Viragh M."/>
            <person name="Kuo A."/>
            <person name="Thoen E."/>
            <person name="Andreopoulos B."/>
            <person name="Lu D."/>
            <person name="Skrede I."/>
            <person name="Drula E."/>
            <person name="Henrissat B."/>
            <person name="Morin E."/>
            <person name="Kohler A."/>
            <person name="Barry K."/>
            <person name="LaButti K."/>
            <person name="Morin E."/>
            <person name="Salamov A."/>
            <person name="Lipzen A."/>
            <person name="Mereny Z."/>
            <person name="Hegedus B."/>
            <person name="Baldrian P."/>
            <person name="Stursova M."/>
            <person name="Weitz H."/>
            <person name="Taylor A."/>
            <person name="Grigoriev I.V."/>
            <person name="Nagy L.G."/>
            <person name="Martin F."/>
            <person name="Kauserud H."/>
        </authorList>
    </citation>
    <scope>NUCLEOTIDE SEQUENCE</scope>
    <source>
        <strain evidence="1">CBHHK188m</strain>
    </source>
</reference>
<accession>A0AAD7MVX5</accession>
<dbReference type="Gene3D" id="3.80.10.10">
    <property type="entry name" value="Ribonuclease Inhibitor"/>
    <property type="match status" value="1"/>
</dbReference>
<proteinExistence type="predicted"/>
<comment type="caution">
    <text evidence="1">The sequence shown here is derived from an EMBL/GenBank/DDBJ whole genome shotgun (WGS) entry which is preliminary data.</text>
</comment>
<dbReference type="Proteomes" id="UP001215280">
    <property type="component" value="Unassembled WGS sequence"/>
</dbReference>
<evidence type="ECO:0000313" key="1">
    <source>
        <dbReference type="EMBL" id="KAJ7735388.1"/>
    </source>
</evidence>
<dbReference type="EMBL" id="JARJLG010000155">
    <property type="protein sequence ID" value="KAJ7735388.1"/>
    <property type="molecule type" value="Genomic_DNA"/>
</dbReference>
<gene>
    <name evidence="1" type="ORF">DFH07DRAFT_843705</name>
</gene>